<feature type="transmembrane region" description="Helical" evidence="1">
    <location>
        <begin position="49"/>
        <end position="74"/>
    </location>
</feature>
<evidence type="ECO:0000313" key="3">
    <source>
        <dbReference type="Proteomes" id="UP000012249"/>
    </source>
</evidence>
<comment type="caution">
    <text evidence="2">The sequence shown here is derived from an EMBL/GenBank/DDBJ whole genome shotgun (WGS) entry which is preliminary data.</text>
</comment>
<keyword evidence="1" id="KW-1133">Transmembrane helix</keyword>
<evidence type="ECO:0000313" key="2">
    <source>
        <dbReference type="EMBL" id="EMY16535.1"/>
    </source>
</evidence>
<reference evidence="2 3" key="1">
    <citation type="submission" date="2013-02" db="EMBL/GenBank/DDBJ databases">
        <authorList>
            <person name="Harkins D.M."/>
            <person name="Durkin A.S."/>
            <person name="Brinkac L.M."/>
            <person name="Haft D.H."/>
            <person name="Selengut J.D."/>
            <person name="Sanka R."/>
            <person name="DePew J."/>
            <person name="Purushe J."/>
            <person name="Haake D.A."/>
            <person name="Matsunaga J."/>
            <person name="Vinetz J.M."/>
            <person name="Sutton G.G."/>
            <person name="Nierman W.C."/>
            <person name="Fouts D.E."/>
        </authorList>
    </citation>
    <scope>NUCLEOTIDE SEQUENCE [LARGE SCALE GENOMIC DNA]</scope>
    <source>
        <strain evidence="2 3">Ecochallenge</strain>
    </source>
</reference>
<sequence length="191" mass="22906">MNKFINILRKSQWGSFVIILLLGFWGIMSDEPYLRAVGHELNSFDIVNWFVILVIGQASLIAYVLSYGIIHIVFERYSTEFIDFSFLCYYVIWSILSIFHWKCAIWILKQNHLHKFFRKLFLTISVIFIFLSIWTIFLIWPEVYSEDHYQYFLFYLPVQIFAFATSSLLIILLIHYGTPYLQKIVFRIKLT</sequence>
<name>N1UKH5_9LEPT</name>
<accession>N1UKH5</accession>
<feature type="transmembrane region" description="Helical" evidence="1">
    <location>
        <begin position="120"/>
        <end position="140"/>
    </location>
</feature>
<dbReference type="EMBL" id="AHMI02000005">
    <property type="protein sequence ID" value="EMY16535.1"/>
    <property type="molecule type" value="Genomic_DNA"/>
</dbReference>
<protein>
    <submittedName>
        <fullName evidence="2">Uncharacterized protein</fullName>
    </submittedName>
</protein>
<feature type="transmembrane region" description="Helical" evidence="1">
    <location>
        <begin position="86"/>
        <end position="108"/>
    </location>
</feature>
<feature type="transmembrane region" description="Helical" evidence="1">
    <location>
        <begin position="12"/>
        <end position="29"/>
    </location>
</feature>
<organism evidence="2 3">
    <name type="scientific">Leptospira weilii str. Ecochallenge</name>
    <dbReference type="NCBI Taxonomy" id="1049986"/>
    <lineage>
        <taxon>Bacteria</taxon>
        <taxon>Pseudomonadati</taxon>
        <taxon>Spirochaetota</taxon>
        <taxon>Spirochaetia</taxon>
        <taxon>Leptospirales</taxon>
        <taxon>Leptospiraceae</taxon>
        <taxon>Leptospira</taxon>
    </lineage>
</organism>
<dbReference type="Proteomes" id="UP000012249">
    <property type="component" value="Unassembled WGS sequence"/>
</dbReference>
<proteinExistence type="predicted"/>
<gene>
    <name evidence="2" type="ORF">LEP1GSC043_2288</name>
</gene>
<evidence type="ECO:0000256" key="1">
    <source>
        <dbReference type="SAM" id="Phobius"/>
    </source>
</evidence>
<keyword evidence="1" id="KW-0812">Transmembrane</keyword>
<keyword evidence="1" id="KW-0472">Membrane</keyword>
<feature type="transmembrane region" description="Helical" evidence="1">
    <location>
        <begin position="152"/>
        <end position="176"/>
    </location>
</feature>
<dbReference type="AlphaFoldDB" id="N1UKH5"/>